<dbReference type="EMBL" id="JABSTR010000001">
    <property type="protein sequence ID" value="KAH9362481.1"/>
    <property type="molecule type" value="Genomic_DNA"/>
</dbReference>
<keyword evidence="2" id="KW-1185">Reference proteome</keyword>
<comment type="caution">
    <text evidence="1">The sequence shown here is derived from an EMBL/GenBank/DDBJ whole genome shotgun (WGS) entry which is preliminary data.</text>
</comment>
<dbReference type="Proteomes" id="UP000821853">
    <property type="component" value="Chromosome 1"/>
</dbReference>
<proteinExistence type="predicted"/>
<organism evidence="1 2">
    <name type="scientific">Haemaphysalis longicornis</name>
    <name type="common">Bush tick</name>
    <dbReference type="NCBI Taxonomy" id="44386"/>
    <lineage>
        <taxon>Eukaryota</taxon>
        <taxon>Metazoa</taxon>
        <taxon>Ecdysozoa</taxon>
        <taxon>Arthropoda</taxon>
        <taxon>Chelicerata</taxon>
        <taxon>Arachnida</taxon>
        <taxon>Acari</taxon>
        <taxon>Parasitiformes</taxon>
        <taxon>Ixodida</taxon>
        <taxon>Ixodoidea</taxon>
        <taxon>Ixodidae</taxon>
        <taxon>Haemaphysalinae</taxon>
        <taxon>Haemaphysalis</taxon>
    </lineage>
</organism>
<evidence type="ECO:0000313" key="1">
    <source>
        <dbReference type="EMBL" id="KAH9362481.1"/>
    </source>
</evidence>
<accession>A0A9J6FJE6</accession>
<sequence>MCKEKYRCYDDEILSEIYTDPVNNLYLVFLNPVLQEFSRVNQLLQFESGNQMQLFDCLQNFFDH</sequence>
<evidence type="ECO:0000313" key="2">
    <source>
        <dbReference type="Proteomes" id="UP000821853"/>
    </source>
</evidence>
<protein>
    <submittedName>
        <fullName evidence="1">Uncharacterized protein</fullName>
    </submittedName>
</protein>
<dbReference type="AlphaFoldDB" id="A0A9J6FJE6"/>
<dbReference type="OrthoDB" id="10023262at2759"/>
<gene>
    <name evidence="1" type="ORF">HPB48_015605</name>
</gene>
<reference evidence="1 2" key="1">
    <citation type="journal article" date="2020" name="Cell">
        <title>Large-Scale Comparative Analyses of Tick Genomes Elucidate Their Genetic Diversity and Vector Capacities.</title>
        <authorList>
            <consortium name="Tick Genome and Microbiome Consortium (TIGMIC)"/>
            <person name="Jia N."/>
            <person name="Wang J."/>
            <person name="Shi W."/>
            <person name="Du L."/>
            <person name="Sun Y."/>
            <person name="Zhan W."/>
            <person name="Jiang J.F."/>
            <person name="Wang Q."/>
            <person name="Zhang B."/>
            <person name="Ji P."/>
            <person name="Bell-Sakyi L."/>
            <person name="Cui X.M."/>
            <person name="Yuan T.T."/>
            <person name="Jiang B.G."/>
            <person name="Yang W.F."/>
            <person name="Lam T.T."/>
            <person name="Chang Q.C."/>
            <person name="Ding S.J."/>
            <person name="Wang X.J."/>
            <person name="Zhu J.G."/>
            <person name="Ruan X.D."/>
            <person name="Zhao L."/>
            <person name="Wei J.T."/>
            <person name="Ye R.Z."/>
            <person name="Que T.C."/>
            <person name="Du C.H."/>
            <person name="Zhou Y.H."/>
            <person name="Cheng J.X."/>
            <person name="Dai P.F."/>
            <person name="Guo W.B."/>
            <person name="Han X.H."/>
            <person name="Huang E.J."/>
            <person name="Li L.F."/>
            <person name="Wei W."/>
            <person name="Gao Y.C."/>
            <person name="Liu J.Z."/>
            <person name="Shao H.Z."/>
            <person name="Wang X."/>
            <person name="Wang C.C."/>
            <person name="Yang T.C."/>
            <person name="Huo Q.B."/>
            <person name="Li W."/>
            <person name="Chen H.Y."/>
            <person name="Chen S.E."/>
            <person name="Zhou L.G."/>
            <person name="Ni X.B."/>
            <person name="Tian J.H."/>
            <person name="Sheng Y."/>
            <person name="Liu T."/>
            <person name="Pan Y.S."/>
            <person name="Xia L.Y."/>
            <person name="Li J."/>
            <person name="Zhao F."/>
            <person name="Cao W.C."/>
        </authorList>
    </citation>
    <scope>NUCLEOTIDE SEQUENCE [LARGE SCALE GENOMIC DNA]</scope>
    <source>
        <strain evidence="1">HaeL-2018</strain>
    </source>
</reference>
<dbReference type="VEuPathDB" id="VectorBase:HLOH_041388"/>
<name>A0A9J6FJE6_HAELO</name>